<gene>
    <name evidence="2" type="ORF">LWC34_38660</name>
</gene>
<name>A0ABS8ZME0_9PSEU</name>
<proteinExistence type="predicted"/>
<evidence type="ECO:0000313" key="2">
    <source>
        <dbReference type="EMBL" id="MCE7008694.1"/>
    </source>
</evidence>
<dbReference type="Proteomes" id="UP001521150">
    <property type="component" value="Unassembled WGS sequence"/>
</dbReference>
<dbReference type="InterPro" id="IPR017517">
    <property type="entry name" value="Maleyloyr_isom"/>
</dbReference>
<dbReference type="Pfam" id="PF11716">
    <property type="entry name" value="MDMPI_N"/>
    <property type="match status" value="1"/>
</dbReference>
<dbReference type="SUPFAM" id="SSF109854">
    <property type="entry name" value="DinB/YfiT-like putative metalloenzymes"/>
    <property type="match status" value="1"/>
</dbReference>
<keyword evidence="3" id="KW-1185">Reference proteome</keyword>
<dbReference type="PANTHER" id="PTHR40758">
    <property type="entry name" value="CONSERVED PROTEIN"/>
    <property type="match status" value="1"/>
</dbReference>
<dbReference type="PANTHER" id="PTHR40758:SF1">
    <property type="entry name" value="CONSERVED PROTEIN"/>
    <property type="match status" value="1"/>
</dbReference>
<dbReference type="Gene3D" id="1.20.120.450">
    <property type="entry name" value="dinb family like domain"/>
    <property type="match status" value="1"/>
</dbReference>
<dbReference type="GO" id="GO:0016853">
    <property type="term" value="F:isomerase activity"/>
    <property type="evidence" value="ECO:0007669"/>
    <property type="project" value="UniProtKB-KW"/>
</dbReference>
<dbReference type="InterPro" id="IPR034660">
    <property type="entry name" value="DinB/YfiT-like"/>
</dbReference>
<protein>
    <submittedName>
        <fullName evidence="2">Maleylpyruvate isomerase family mycothiol-dependent enzyme</fullName>
    </submittedName>
</protein>
<dbReference type="RefSeq" id="WP_233730167.1">
    <property type="nucleotide sequence ID" value="NZ_JAJVCN010000003.1"/>
</dbReference>
<accession>A0ABS8ZME0</accession>
<comment type="caution">
    <text evidence="2">The sequence shown here is derived from an EMBL/GenBank/DDBJ whole genome shotgun (WGS) entry which is preliminary data.</text>
</comment>
<dbReference type="NCBIfam" id="TIGR03083">
    <property type="entry name" value="maleylpyruvate isomerase family mycothiol-dependent enzyme"/>
    <property type="match status" value="1"/>
</dbReference>
<feature type="domain" description="Mycothiol-dependent maleylpyruvate isomerase metal-binding" evidence="1">
    <location>
        <begin position="7"/>
        <end position="148"/>
    </location>
</feature>
<evidence type="ECO:0000259" key="1">
    <source>
        <dbReference type="Pfam" id="PF11716"/>
    </source>
</evidence>
<organism evidence="2 3">
    <name type="scientific">Kibdelosporangium philippinense</name>
    <dbReference type="NCBI Taxonomy" id="211113"/>
    <lineage>
        <taxon>Bacteria</taxon>
        <taxon>Bacillati</taxon>
        <taxon>Actinomycetota</taxon>
        <taxon>Actinomycetes</taxon>
        <taxon>Pseudonocardiales</taxon>
        <taxon>Pseudonocardiaceae</taxon>
        <taxon>Kibdelosporangium</taxon>
    </lineage>
</organism>
<evidence type="ECO:0000313" key="3">
    <source>
        <dbReference type="Proteomes" id="UP001521150"/>
    </source>
</evidence>
<sequence>MDYLSRFRHECAAFEAAARRSVGADETPLVPSCPDWSVADLVAHLGSVQRYVILTVAGRHSTPPDHRDLKYLGLPADTSGWPMPQHEPNRGPVPVSLVDWFASGASELADLFASTSLDEPTWTWSPEHTVDFWLRAQTLEAAVHRWDAENAVGAAKPIDTELAVDAIGLHFQFMAPFRRGIVNAPAGSGERFRFRQTDGPGDWTVQVEGDEIRLGEGSGPVLLEVSGTASDLLLGMWRRIPLAGYTKRYFELVPPA</sequence>
<keyword evidence="2" id="KW-0413">Isomerase</keyword>
<reference evidence="2 3" key="1">
    <citation type="submission" date="2021-12" db="EMBL/GenBank/DDBJ databases">
        <title>Genome sequence of Kibdelosporangium philippinense ATCC 49844.</title>
        <authorList>
            <person name="Fedorov E.A."/>
            <person name="Omeragic M."/>
            <person name="Shalygina K.F."/>
            <person name="Maclea K.S."/>
        </authorList>
    </citation>
    <scope>NUCLEOTIDE SEQUENCE [LARGE SCALE GENOMIC DNA]</scope>
    <source>
        <strain evidence="2 3">ATCC 49844</strain>
    </source>
</reference>
<dbReference type="InterPro" id="IPR024344">
    <property type="entry name" value="MDMPI_metal-binding"/>
</dbReference>
<dbReference type="EMBL" id="JAJVCN010000003">
    <property type="protein sequence ID" value="MCE7008694.1"/>
    <property type="molecule type" value="Genomic_DNA"/>
</dbReference>